<proteinExistence type="predicted"/>
<organism evidence="2 3">
    <name type="scientific">Mugilogobius chulae</name>
    <name type="common">yellowstripe goby</name>
    <dbReference type="NCBI Taxonomy" id="88201"/>
    <lineage>
        <taxon>Eukaryota</taxon>
        <taxon>Metazoa</taxon>
        <taxon>Chordata</taxon>
        <taxon>Craniata</taxon>
        <taxon>Vertebrata</taxon>
        <taxon>Euteleostomi</taxon>
        <taxon>Actinopterygii</taxon>
        <taxon>Neopterygii</taxon>
        <taxon>Teleostei</taxon>
        <taxon>Neoteleostei</taxon>
        <taxon>Acanthomorphata</taxon>
        <taxon>Gobiaria</taxon>
        <taxon>Gobiiformes</taxon>
        <taxon>Gobioidei</taxon>
        <taxon>Gobiidae</taxon>
        <taxon>Gobionellinae</taxon>
        <taxon>Mugilogobius</taxon>
    </lineage>
</organism>
<feature type="non-terminal residue" evidence="2">
    <location>
        <position position="1"/>
    </location>
</feature>
<dbReference type="EMBL" id="JBBPFD010000485">
    <property type="protein sequence ID" value="KAK7878743.1"/>
    <property type="molecule type" value="Genomic_DNA"/>
</dbReference>
<accession>A0AAW0MKA5</accession>
<gene>
    <name evidence="2" type="ORF">WMY93_034295</name>
</gene>
<reference evidence="3" key="1">
    <citation type="submission" date="2024-04" db="EMBL/GenBank/DDBJ databases">
        <title>Salinicola lusitanus LLJ914,a marine bacterium isolated from the Okinawa Trough.</title>
        <authorList>
            <person name="Li J."/>
        </authorList>
    </citation>
    <scope>NUCLEOTIDE SEQUENCE [LARGE SCALE GENOMIC DNA]</scope>
</reference>
<evidence type="ECO:0000256" key="1">
    <source>
        <dbReference type="SAM" id="SignalP"/>
    </source>
</evidence>
<dbReference type="Proteomes" id="UP001460270">
    <property type="component" value="Unassembled WGS sequence"/>
</dbReference>
<feature type="chain" id="PRO_5043553114" evidence="1">
    <location>
        <begin position="31"/>
        <end position="79"/>
    </location>
</feature>
<evidence type="ECO:0000313" key="3">
    <source>
        <dbReference type="Proteomes" id="UP001460270"/>
    </source>
</evidence>
<feature type="non-terminal residue" evidence="2">
    <location>
        <position position="79"/>
    </location>
</feature>
<keyword evidence="1" id="KW-0732">Signal</keyword>
<keyword evidence="3" id="KW-1185">Reference proteome</keyword>
<protein>
    <submittedName>
        <fullName evidence="2">Uncharacterized protein</fullName>
    </submittedName>
</protein>
<comment type="caution">
    <text evidence="2">The sequence shown here is derived from an EMBL/GenBank/DDBJ whole genome shotgun (WGS) entry which is preliminary data.</text>
</comment>
<sequence>KIYDRLPKNTTGTCTLISLLLPTSVLPLNAEDIWNLYETVIPGEWRRKKRATMPWLNENDPTYIDAIGVPRGVPDEYKL</sequence>
<feature type="signal peptide" evidence="1">
    <location>
        <begin position="1"/>
        <end position="30"/>
    </location>
</feature>
<evidence type="ECO:0000313" key="2">
    <source>
        <dbReference type="EMBL" id="KAK7878743.1"/>
    </source>
</evidence>
<dbReference type="AlphaFoldDB" id="A0AAW0MKA5"/>
<name>A0AAW0MKA5_9GOBI</name>